<sequence>MARPNKKRPEERGSLVIIKVNLGLGEKKFYVNAIIDSGSELNKEYPVLPLEEACCANANGNQSILTGKFSEVMLFQGTVATSAALFVGSQKDPYDKGWQTELLVVSEPWNVQTEGPIPVNFMKQEDIEFEGLWKLWDRESIVPSDQENTESSDSMSSDTEETEDDSDEYSEDIESSMRRLLDEQEQNVHSKVIHWLENCWPLSPILSAARQASGASKEQRATVMTKVYSPAEQESRSLLGVLRYLQNQLNPFDIESSIGLSVPADYSSTNTQIEIYS</sequence>
<gene>
    <name evidence="2" type="ORF">EV421DRAFT_1741363</name>
</gene>
<dbReference type="AlphaFoldDB" id="A0AA39J040"/>
<comment type="caution">
    <text evidence="2">The sequence shown here is derived from an EMBL/GenBank/DDBJ whole genome shotgun (WGS) entry which is preliminary data.</text>
</comment>
<name>A0AA39J040_9AGAR</name>
<dbReference type="EMBL" id="JAUEPT010000078">
    <property type="protein sequence ID" value="KAK0433675.1"/>
    <property type="molecule type" value="Genomic_DNA"/>
</dbReference>
<reference evidence="2" key="1">
    <citation type="submission" date="2023-06" db="EMBL/GenBank/DDBJ databases">
        <authorList>
            <consortium name="Lawrence Berkeley National Laboratory"/>
            <person name="Ahrendt S."/>
            <person name="Sahu N."/>
            <person name="Indic B."/>
            <person name="Wong-Bajracharya J."/>
            <person name="Merenyi Z."/>
            <person name="Ke H.-M."/>
            <person name="Monk M."/>
            <person name="Kocsube S."/>
            <person name="Drula E."/>
            <person name="Lipzen A."/>
            <person name="Balint B."/>
            <person name="Henrissat B."/>
            <person name="Andreopoulos B."/>
            <person name="Martin F.M."/>
            <person name="Harder C.B."/>
            <person name="Rigling D."/>
            <person name="Ford K.L."/>
            <person name="Foster G.D."/>
            <person name="Pangilinan J."/>
            <person name="Papanicolaou A."/>
            <person name="Barry K."/>
            <person name="LaButti K."/>
            <person name="Viragh M."/>
            <person name="Koriabine M."/>
            <person name="Yan M."/>
            <person name="Riley R."/>
            <person name="Champramary S."/>
            <person name="Plett K.L."/>
            <person name="Tsai I.J."/>
            <person name="Slot J."/>
            <person name="Sipos G."/>
            <person name="Plett J."/>
            <person name="Nagy L.G."/>
            <person name="Grigoriev I.V."/>
        </authorList>
    </citation>
    <scope>NUCLEOTIDE SEQUENCE</scope>
    <source>
        <strain evidence="2">FPL87.14</strain>
    </source>
</reference>
<accession>A0AA39J040</accession>
<keyword evidence="3" id="KW-1185">Reference proteome</keyword>
<proteinExistence type="predicted"/>
<feature type="compositionally biased region" description="Acidic residues" evidence="1">
    <location>
        <begin position="158"/>
        <end position="174"/>
    </location>
</feature>
<feature type="region of interest" description="Disordered" evidence="1">
    <location>
        <begin position="143"/>
        <end position="174"/>
    </location>
</feature>
<organism evidence="2 3">
    <name type="scientific">Armillaria borealis</name>
    <dbReference type="NCBI Taxonomy" id="47425"/>
    <lineage>
        <taxon>Eukaryota</taxon>
        <taxon>Fungi</taxon>
        <taxon>Dikarya</taxon>
        <taxon>Basidiomycota</taxon>
        <taxon>Agaricomycotina</taxon>
        <taxon>Agaricomycetes</taxon>
        <taxon>Agaricomycetidae</taxon>
        <taxon>Agaricales</taxon>
        <taxon>Marasmiineae</taxon>
        <taxon>Physalacriaceae</taxon>
        <taxon>Armillaria</taxon>
    </lineage>
</organism>
<evidence type="ECO:0000313" key="3">
    <source>
        <dbReference type="Proteomes" id="UP001175226"/>
    </source>
</evidence>
<evidence type="ECO:0000256" key="1">
    <source>
        <dbReference type="SAM" id="MobiDB-lite"/>
    </source>
</evidence>
<evidence type="ECO:0000313" key="2">
    <source>
        <dbReference type="EMBL" id="KAK0433675.1"/>
    </source>
</evidence>
<protein>
    <submittedName>
        <fullName evidence="2">Uncharacterized protein</fullName>
    </submittedName>
</protein>
<dbReference type="Proteomes" id="UP001175226">
    <property type="component" value="Unassembled WGS sequence"/>
</dbReference>